<organism evidence="2 4">
    <name type="scientific">Polarella glacialis</name>
    <name type="common">Dinoflagellate</name>
    <dbReference type="NCBI Taxonomy" id="89957"/>
    <lineage>
        <taxon>Eukaryota</taxon>
        <taxon>Sar</taxon>
        <taxon>Alveolata</taxon>
        <taxon>Dinophyceae</taxon>
        <taxon>Suessiales</taxon>
        <taxon>Suessiaceae</taxon>
        <taxon>Polarella</taxon>
    </lineage>
</organism>
<sequence>MAEPQLMAVVVPDGCGPGTLLNVQTPDGQALQVEVPHESAPGSTFHMQFYPLSEEAQAEMSALEAHPDDVPTGIEVVGEVVSSGTISDYGTDGCAYFVMKPACYHIGQFLQVLRSSGDYSDCCIHHIHLTALGPHYDVDVGGAMKCGVPEDDLHVPS</sequence>
<dbReference type="AlphaFoldDB" id="A0A813HNR5"/>
<dbReference type="EMBL" id="CAJNNV010030213">
    <property type="protein sequence ID" value="CAE8631819.1"/>
    <property type="molecule type" value="Genomic_DNA"/>
</dbReference>
<dbReference type="EMBL" id="CAJNNW010026194">
    <property type="protein sequence ID" value="CAE8683422.1"/>
    <property type="molecule type" value="Genomic_DNA"/>
</dbReference>
<gene>
    <name evidence="1" type="ORF">PGLA1383_LOCUS47821</name>
    <name evidence="2" type="ORF">PGLA1383_LOCUS54438</name>
    <name evidence="3" type="ORF">PGLA2088_LOCUS23445</name>
</gene>
<dbReference type="Proteomes" id="UP000626109">
    <property type="component" value="Unassembled WGS sequence"/>
</dbReference>
<proteinExistence type="predicted"/>
<evidence type="ECO:0000313" key="4">
    <source>
        <dbReference type="Proteomes" id="UP000654075"/>
    </source>
</evidence>
<dbReference type="Proteomes" id="UP000654075">
    <property type="component" value="Unassembled WGS sequence"/>
</dbReference>
<dbReference type="EMBL" id="CAJNNV010032238">
    <property type="protein sequence ID" value="CAE8639394.1"/>
    <property type="molecule type" value="Genomic_DNA"/>
</dbReference>
<comment type="caution">
    <text evidence="2">The sequence shown here is derived from an EMBL/GenBank/DDBJ whole genome shotgun (WGS) entry which is preliminary data.</text>
</comment>
<accession>A0A813HNR5</accession>
<name>A0A813HNR5_POLGL</name>
<evidence type="ECO:0000313" key="2">
    <source>
        <dbReference type="EMBL" id="CAE8639394.1"/>
    </source>
</evidence>
<reference evidence="2" key="1">
    <citation type="submission" date="2021-02" db="EMBL/GenBank/DDBJ databases">
        <authorList>
            <person name="Dougan E. K."/>
            <person name="Rhodes N."/>
            <person name="Thang M."/>
            <person name="Chan C."/>
        </authorList>
    </citation>
    <scope>NUCLEOTIDE SEQUENCE</scope>
</reference>
<evidence type="ECO:0000313" key="1">
    <source>
        <dbReference type="EMBL" id="CAE8631819.1"/>
    </source>
</evidence>
<protein>
    <submittedName>
        <fullName evidence="2">Uncharacterized protein</fullName>
    </submittedName>
</protein>
<keyword evidence="4" id="KW-1185">Reference proteome</keyword>
<evidence type="ECO:0000313" key="3">
    <source>
        <dbReference type="EMBL" id="CAE8683422.1"/>
    </source>
</evidence>